<dbReference type="GO" id="GO:0016757">
    <property type="term" value="F:glycosyltransferase activity"/>
    <property type="evidence" value="ECO:0007669"/>
    <property type="project" value="UniProtKB-KW"/>
</dbReference>
<dbReference type="SUPFAM" id="SSF141523">
    <property type="entry name" value="L,D-transpeptidase catalytic domain-like"/>
    <property type="match status" value="1"/>
</dbReference>
<accession>A0A1T2KX87</accession>
<dbReference type="AlphaFoldDB" id="A0A1T2KX87"/>
<keyword evidence="6 9" id="KW-0133">Cell shape</keyword>
<evidence type="ECO:0000256" key="6">
    <source>
        <dbReference type="ARBA" id="ARBA00022960"/>
    </source>
</evidence>
<dbReference type="PANTHER" id="PTHR30582">
    <property type="entry name" value="L,D-TRANSPEPTIDASE"/>
    <property type="match status" value="1"/>
</dbReference>
<evidence type="ECO:0000256" key="4">
    <source>
        <dbReference type="ARBA" id="ARBA00022679"/>
    </source>
</evidence>
<dbReference type="CDD" id="cd00118">
    <property type="entry name" value="LysM"/>
    <property type="match status" value="1"/>
</dbReference>
<comment type="similarity">
    <text evidence="2">Belongs to the YkuD family.</text>
</comment>
<keyword evidence="13" id="KW-1185">Reference proteome</keyword>
<keyword evidence="8 9" id="KW-0961">Cell wall biogenesis/degradation</keyword>
<evidence type="ECO:0000313" key="13">
    <source>
        <dbReference type="Proteomes" id="UP000190896"/>
    </source>
</evidence>
<dbReference type="PANTHER" id="PTHR30582:SF24">
    <property type="entry name" value="L,D-TRANSPEPTIDASE ERFK_SRFK-RELATED"/>
    <property type="match status" value="1"/>
</dbReference>
<dbReference type="InterPro" id="IPR018392">
    <property type="entry name" value="LysM"/>
</dbReference>
<dbReference type="PROSITE" id="PS52029">
    <property type="entry name" value="LD_TPASE"/>
    <property type="match status" value="1"/>
</dbReference>
<evidence type="ECO:0000256" key="3">
    <source>
        <dbReference type="ARBA" id="ARBA00022676"/>
    </source>
</evidence>
<dbReference type="GO" id="GO:0005576">
    <property type="term" value="C:extracellular region"/>
    <property type="evidence" value="ECO:0007669"/>
    <property type="project" value="TreeGrafter"/>
</dbReference>
<keyword evidence="5" id="KW-0378">Hydrolase</keyword>
<evidence type="ECO:0000256" key="1">
    <source>
        <dbReference type="ARBA" id="ARBA00004752"/>
    </source>
</evidence>
<proteinExistence type="inferred from homology"/>
<name>A0A1T2KX87_9GAMM</name>
<evidence type="ECO:0000256" key="8">
    <source>
        <dbReference type="ARBA" id="ARBA00023316"/>
    </source>
</evidence>
<dbReference type="EMBL" id="MPRJ01000010">
    <property type="protein sequence ID" value="OOZ37453.1"/>
    <property type="molecule type" value="Genomic_DNA"/>
</dbReference>
<dbReference type="InterPro" id="IPR005490">
    <property type="entry name" value="LD_TPept_cat_dom"/>
</dbReference>
<dbReference type="Gene3D" id="2.40.440.10">
    <property type="entry name" value="L,D-transpeptidase catalytic domain-like"/>
    <property type="match status" value="1"/>
</dbReference>
<comment type="caution">
    <text evidence="12">The sequence shown here is derived from an EMBL/GenBank/DDBJ whole genome shotgun (WGS) entry which is preliminary data.</text>
</comment>
<evidence type="ECO:0000256" key="2">
    <source>
        <dbReference type="ARBA" id="ARBA00005992"/>
    </source>
</evidence>
<dbReference type="Proteomes" id="UP000190896">
    <property type="component" value="Unassembled WGS sequence"/>
</dbReference>
<evidence type="ECO:0000256" key="9">
    <source>
        <dbReference type="PROSITE-ProRule" id="PRU01373"/>
    </source>
</evidence>
<evidence type="ECO:0000259" key="11">
    <source>
        <dbReference type="PROSITE" id="PS52029"/>
    </source>
</evidence>
<keyword evidence="3" id="KW-0328">Glycosyltransferase</keyword>
<reference evidence="12 13" key="1">
    <citation type="submission" date="2016-11" db="EMBL/GenBank/DDBJ databases">
        <title>Mixed transmission modes and dynamic genome evolution in an obligate animal-bacterial symbiosis.</title>
        <authorList>
            <person name="Russell S.L."/>
            <person name="Corbett-Detig R.B."/>
            <person name="Cavanaugh C.M."/>
        </authorList>
    </citation>
    <scope>NUCLEOTIDE SEQUENCE [LARGE SCALE GENOMIC DNA]</scope>
    <source>
        <strain evidence="12">Se-Cadez</strain>
    </source>
</reference>
<evidence type="ECO:0000256" key="10">
    <source>
        <dbReference type="SAM" id="MobiDB-lite"/>
    </source>
</evidence>
<evidence type="ECO:0000256" key="5">
    <source>
        <dbReference type="ARBA" id="ARBA00022801"/>
    </source>
</evidence>
<feature type="active site" description="Nucleophile" evidence="9">
    <location>
        <position position="209"/>
    </location>
</feature>
<evidence type="ECO:0000313" key="12">
    <source>
        <dbReference type="EMBL" id="OOZ37453.1"/>
    </source>
</evidence>
<comment type="pathway">
    <text evidence="1 9">Cell wall biogenesis; peptidoglycan biosynthesis.</text>
</comment>
<keyword evidence="7 9" id="KW-0573">Peptidoglycan synthesis</keyword>
<gene>
    <name evidence="12" type="ORF">BOW51_02530</name>
</gene>
<dbReference type="GO" id="GO:0008360">
    <property type="term" value="P:regulation of cell shape"/>
    <property type="evidence" value="ECO:0007669"/>
    <property type="project" value="UniProtKB-UniRule"/>
</dbReference>
<sequence>MLIVIHRLTPLLTLLLWLPAFKVMALSFPLPENGNDLVGETRTVKTVYEDTFSDIARLHDLGYLDLTDANPEVDPWLPGEGTEIILPTRFILPPEPREGIVINLAELRLYYYPKGESRVITHPLGIGREGWSTPTGTGRVIRKQANPTWYPPESIRAEHATDGDPLPAAVKPGPDNPLGKYALYLSLTGYLIHGTHKPYGVGMRVSHGCIRLYPEDIDRLFSQVPVGTPVRIINEPYKAGWKDGQLYVEAHPPLSEQLKEKGINFTPMVQAIIKALGDSPMKPDWAGMKNAALNQRGVPVPITAIQAEPNPSQQDNIALSDEADSPGR</sequence>
<dbReference type="CDD" id="cd16913">
    <property type="entry name" value="YkuD_like"/>
    <property type="match status" value="1"/>
</dbReference>
<dbReference type="UniPathway" id="UPA00219"/>
<dbReference type="Pfam" id="PF03734">
    <property type="entry name" value="YkuD"/>
    <property type="match status" value="1"/>
</dbReference>
<evidence type="ECO:0000256" key="7">
    <source>
        <dbReference type="ARBA" id="ARBA00022984"/>
    </source>
</evidence>
<feature type="region of interest" description="Disordered" evidence="10">
    <location>
        <begin position="305"/>
        <end position="328"/>
    </location>
</feature>
<dbReference type="InterPro" id="IPR038063">
    <property type="entry name" value="Transpep_catalytic_dom"/>
</dbReference>
<feature type="active site" description="Proton donor/acceptor" evidence="9">
    <location>
        <position position="193"/>
    </location>
</feature>
<dbReference type="GO" id="GO:0071972">
    <property type="term" value="F:peptidoglycan L,D-transpeptidase activity"/>
    <property type="evidence" value="ECO:0007669"/>
    <property type="project" value="TreeGrafter"/>
</dbReference>
<protein>
    <submittedName>
        <fullName evidence="12">L,D-transpeptidase</fullName>
    </submittedName>
</protein>
<dbReference type="GO" id="GO:0071555">
    <property type="term" value="P:cell wall organization"/>
    <property type="evidence" value="ECO:0007669"/>
    <property type="project" value="UniProtKB-UniRule"/>
</dbReference>
<dbReference type="InterPro" id="IPR050979">
    <property type="entry name" value="LD-transpeptidase"/>
</dbReference>
<keyword evidence="4" id="KW-0808">Transferase</keyword>
<organism evidence="12 13">
    <name type="scientific">Solemya velesiana gill symbiont</name>
    <dbReference type="NCBI Taxonomy" id="1918948"/>
    <lineage>
        <taxon>Bacteria</taxon>
        <taxon>Pseudomonadati</taxon>
        <taxon>Pseudomonadota</taxon>
        <taxon>Gammaproteobacteria</taxon>
        <taxon>sulfur-oxidizing symbionts</taxon>
    </lineage>
</organism>
<dbReference type="GO" id="GO:0018104">
    <property type="term" value="P:peptidoglycan-protein cross-linking"/>
    <property type="evidence" value="ECO:0007669"/>
    <property type="project" value="TreeGrafter"/>
</dbReference>
<feature type="domain" description="L,D-TPase catalytic" evidence="11">
    <location>
        <begin position="98"/>
        <end position="233"/>
    </location>
</feature>